<reference evidence="5" key="2">
    <citation type="submission" date="2025-08" db="UniProtKB">
        <authorList>
            <consortium name="Ensembl"/>
        </authorList>
    </citation>
    <scope>IDENTIFICATION</scope>
</reference>
<dbReference type="Pfam" id="PF00017">
    <property type="entry name" value="SH2"/>
    <property type="match status" value="1"/>
</dbReference>
<organism evidence="5 6">
    <name type="scientific">Anolis carolinensis</name>
    <name type="common">Green anole</name>
    <name type="synonym">American chameleon</name>
    <dbReference type="NCBI Taxonomy" id="28377"/>
    <lineage>
        <taxon>Eukaryota</taxon>
        <taxon>Metazoa</taxon>
        <taxon>Chordata</taxon>
        <taxon>Craniata</taxon>
        <taxon>Vertebrata</taxon>
        <taxon>Euteleostomi</taxon>
        <taxon>Lepidosauria</taxon>
        <taxon>Squamata</taxon>
        <taxon>Bifurcata</taxon>
        <taxon>Unidentata</taxon>
        <taxon>Episquamata</taxon>
        <taxon>Toxicofera</taxon>
        <taxon>Iguania</taxon>
        <taxon>Dactyloidae</taxon>
        <taxon>Anolis</taxon>
    </lineage>
</organism>
<dbReference type="AlphaFoldDB" id="G1KH78"/>
<evidence type="ECO:0000259" key="4">
    <source>
        <dbReference type="PROSITE" id="PS50001"/>
    </source>
</evidence>
<keyword evidence="2 3" id="KW-0727">SH2 domain</keyword>
<dbReference type="Bgee" id="ENSACAG00000007942">
    <property type="expression patterns" value="Expressed in adrenal gland and 6 other cell types or tissues"/>
</dbReference>
<evidence type="ECO:0000256" key="3">
    <source>
        <dbReference type="PROSITE-ProRule" id="PRU00191"/>
    </source>
</evidence>
<dbReference type="FunCoup" id="G1KH78">
    <property type="interactions" value="52"/>
</dbReference>
<dbReference type="PRINTS" id="PR00401">
    <property type="entry name" value="SH2DOMAIN"/>
</dbReference>
<dbReference type="InterPro" id="IPR000980">
    <property type="entry name" value="SH2"/>
</dbReference>
<dbReference type="InParanoid" id="G1KH78"/>
<name>G1KH78_ANOCA</name>
<dbReference type="InterPro" id="IPR036860">
    <property type="entry name" value="SH2_dom_sf"/>
</dbReference>
<proteinExistence type="predicted"/>
<evidence type="ECO:0000256" key="1">
    <source>
        <dbReference type="ARBA" id="ARBA00022859"/>
    </source>
</evidence>
<dbReference type="SMART" id="SM00252">
    <property type="entry name" value="SH2"/>
    <property type="match status" value="1"/>
</dbReference>
<dbReference type="GO" id="GO:0002376">
    <property type="term" value="P:immune system process"/>
    <property type="evidence" value="ECO:0007669"/>
    <property type="project" value="UniProtKB-KW"/>
</dbReference>
<feature type="domain" description="SH2" evidence="4">
    <location>
        <begin position="5"/>
        <end position="101"/>
    </location>
</feature>
<reference evidence="5" key="3">
    <citation type="submission" date="2025-09" db="UniProtKB">
        <authorList>
            <consortium name="Ensembl"/>
        </authorList>
    </citation>
    <scope>IDENTIFICATION</scope>
</reference>
<dbReference type="STRING" id="28377.ENSACAP00000007771"/>
<dbReference type="HOGENOM" id="CLU_125532_0_0_1"/>
<protein>
    <recommendedName>
        <fullName evidence="4">SH2 domain-containing protein</fullName>
    </recommendedName>
</protein>
<accession>G1KH78</accession>
<evidence type="ECO:0000313" key="6">
    <source>
        <dbReference type="Proteomes" id="UP000001646"/>
    </source>
</evidence>
<dbReference type="eggNOG" id="KOG0565">
    <property type="taxonomic scope" value="Eukaryota"/>
</dbReference>
<dbReference type="PANTHER" id="PTHR46051:SF3">
    <property type="entry name" value="PHOSPHATIDYLINOSITOL 3,4,5-TRISPHOSPHATE 5-PHOSPHATASE 1"/>
    <property type="match status" value="1"/>
</dbReference>
<keyword evidence="6" id="KW-1185">Reference proteome</keyword>
<keyword evidence="1" id="KW-0391">Immunity</keyword>
<dbReference type="SUPFAM" id="SSF55550">
    <property type="entry name" value="SH2 domain"/>
    <property type="match status" value="1"/>
</dbReference>
<dbReference type="GeneTree" id="ENSGT00940000156202"/>
<evidence type="ECO:0000313" key="5">
    <source>
        <dbReference type="Ensembl" id="ENSACAP00000007771.3"/>
    </source>
</evidence>
<dbReference type="Proteomes" id="UP000001646">
    <property type="component" value="Chromosome 3"/>
</dbReference>
<sequence>MELQYYHGNITKENCEALLSKNKNNGCFLIRDSESIPGALCLCVFYESFVYTYRIFRKHNGHFMIQASEGAPKQDFKTLKDLIATFEKPNQGLIINLRYPVNRSTSCQHPHNAYEYDDDYVNNEPGEDDYVQECAHTFFWVYFMIFFHSDTKCSLYFLDFRKSCFVMQITLFMLINQTK</sequence>
<dbReference type="Gene3D" id="3.30.505.10">
    <property type="entry name" value="SH2 domain"/>
    <property type="match status" value="1"/>
</dbReference>
<dbReference type="PROSITE" id="PS50001">
    <property type="entry name" value="SH2"/>
    <property type="match status" value="1"/>
</dbReference>
<evidence type="ECO:0000256" key="2">
    <source>
        <dbReference type="ARBA" id="ARBA00022999"/>
    </source>
</evidence>
<reference evidence="5 6" key="1">
    <citation type="submission" date="2009-12" db="EMBL/GenBank/DDBJ databases">
        <title>The Genome Sequence of Anolis carolinensis (Green Anole Lizard).</title>
        <authorList>
            <consortium name="The Genome Sequencing Platform"/>
            <person name="Di Palma F."/>
            <person name="Alfoldi J."/>
            <person name="Heiman D."/>
            <person name="Young S."/>
            <person name="Grabherr M."/>
            <person name="Johnson J."/>
            <person name="Lander E.S."/>
            <person name="Lindblad-Toh K."/>
        </authorList>
    </citation>
    <scope>NUCLEOTIDE SEQUENCE [LARGE SCALE GENOMIC DNA]</scope>
    <source>
        <strain evidence="5 6">JBL SC #1</strain>
    </source>
</reference>
<dbReference type="PANTHER" id="PTHR46051">
    <property type="entry name" value="SH2 DOMAIN-CONTAINING PROTEIN"/>
    <property type="match status" value="1"/>
</dbReference>
<dbReference type="Ensembl" id="ENSACAT00000007937.4">
    <property type="protein sequence ID" value="ENSACAP00000007771.3"/>
    <property type="gene ID" value="ENSACAG00000007942.4"/>
</dbReference>